<feature type="signal peptide" evidence="1">
    <location>
        <begin position="1"/>
        <end position="29"/>
    </location>
</feature>
<gene>
    <name evidence="2" type="ORF">AAW51_3088</name>
</gene>
<evidence type="ECO:0000256" key="1">
    <source>
        <dbReference type="SAM" id="SignalP"/>
    </source>
</evidence>
<dbReference type="STRING" id="413882.AAW51_3088"/>
<dbReference type="KEGG" id="pbh:AAW51_3088"/>
<dbReference type="EMBL" id="CP011371">
    <property type="protein sequence ID" value="AKJ29779.1"/>
    <property type="molecule type" value="Genomic_DNA"/>
</dbReference>
<proteinExistence type="predicted"/>
<sequence length="140" mass="14546">MSARAAGRRALLCWPLLVLLAGCSATPSAAPPDLRSAQALRQEIETAVGDAACTSDAQCRTLPMGAKACGGPERYLPWSTARSDGARLTALSRELETARRAQQRESGMVSNCSMVTDPGARCAEGRCVLRSGSGAASSAY</sequence>
<dbReference type="Proteomes" id="UP000035352">
    <property type="component" value="Chromosome"/>
</dbReference>
<keyword evidence="1" id="KW-0732">Signal</keyword>
<dbReference type="OrthoDB" id="8703681at2"/>
<name>A0A0G3BK24_9BURK</name>
<protein>
    <submittedName>
        <fullName evidence="2">Uncharacterized protein</fullName>
    </submittedName>
</protein>
<accession>A0A0G3BK24</accession>
<keyword evidence="3" id="KW-1185">Reference proteome</keyword>
<dbReference type="PROSITE" id="PS51257">
    <property type="entry name" value="PROKAR_LIPOPROTEIN"/>
    <property type="match status" value="1"/>
</dbReference>
<dbReference type="RefSeq" id="WP_047195311.1">
    <property type="nucleotide sequence ID" value="NZ_CP011371.1"/>
</dbReference>
<evidence type="ECO:0000313" key="2">
    <source>
        <dbReference type="EMBL" id="AKJ29779.1"/>
    </source>
</evidence>
<reference evidence="2 3" key="1">
    <citation type="submission" date="2015-05" db="EMBL/GenBank/DDBJ databases">
        <authorList>
            <person name="Tang B."/>
            <person name="Yu Y."/>
        </authorList>
    </citation>
    <scope>NUCLEOTIDE SEQUENCE [LARGE SCALE GENOMIC DNA]</scope>
    <source>
        <strain evidence="2 3">DSM 7029</strain>
    </source>
</reference>
<organism evidence="2 3">
    <name type="scientific">Caldimonas brevitalea</name>
    <dbReference type="NCBI Taxonomy" id="413882"/>
    <lineage>
        <taxon>Bacteria</taxon>
        <taxon>Pseudomonadati</taxon>
        <taxon>Pseudomonadota</taxon>
        <taxon>Betaproteobacteria</taxon>
        <taxon>Burkholderiales</taxon>
        <taxon>Sphaerotilaceae</taxon>
        <taxon>Caldimonas</taxon>
    </lineage>
</organism>
<evidence type="ECO:0000313" key="3">
    <source>
        <dbReference type="Proteomes" id="UP000035352"/>
    </source>
</evidence>
<dbReference type="AlphaFoldDB" id="A0A0G3BK24"/>
<feature type="chain" id="PRO_5002551596" evidence="1">
    <location>
        <begin position="30"/>
        <end position="140"/>
    </location>
</feature>